<dbReference type="InterPro" id="IPR003680">
    <property type="entry name" value="Flavodoxin_fold"/>
</dbReference>
<dbReference type="PANTHER" id="PTHR10204:SF34">
    <property type="entry name" value="NAD(P)H DEHYDROGENASE [QUINONE] 1 ISOFORM 1"/>
    <property type="match status" value="1"/>
</dbReference>
<evidence type="ECO:0000256" key="2">
    <source>
        <dbReference type="ARBA" id="ARBA00023002"/>
    </source>
</evidence>
<evidence type="ECO:0000313" key="4">
    <source>
        <dbReference type="EMBL" id="RDE70573.1"/>
    </source>
</evidence>
<comment type="similarity">
    <text evidence="1">Belongs to the NAD(P)H dehydrogenase (quinone) family.</text>
</comment>
<evidence type="ECO:0000259" key="3">
    <source>
        <dbReference type="Pfam" id="PF02525"/>
    </source>
</evidence>
<dbReference type="EMBL" id="QEPN01000007">
    <property type="protein sequence ID" value="RDE70573.1"/>
    <property type="molecule type" value="Genomic_DNA"/>
</dbReference>
<feature type="domain" description="Flavodoxin-like fold" evidence="3">
    <location>
        <begin position="1"/>
        <end position="164"/>
    </location>
</feature>
<reference evidence="4 5" key="1">
    <citation type="submission" date="2018-05" db="EMBL/GenBank/DDBJ databases">
        <title>Draft Genome Sequences for a Diverse set of 7 Haemophilus Species.</title>
        <authorList>
            <person name="Nichols M."/>
            <person name="Topaz N."/>
            <person name="Wang X."/>
            <person name="Wang X."/>
            <person name="Boxrud D."/>
        </authorList>
    </citation>
    <scope>NUCLEOTIDE SEQUENCE [LARGE SCALE GENOMIC DNA]</scope>
    <source>
        <strain evidence="4 5">C2002001239</strain>
    </source>
</reference>
<dbReference type="Proteomes" id="UP000253872">
    <property type="component" value="Unassembled WGS sequence"/>
</dbReference>
<keyword evidence="2" id="KW-0560">Oxidoreductase</keyword>
<dbReference type="InterPro" id="IPR051545">
    <property type="entry name" value="NAD(P)H_dehydrogenase_qn"/>
</dbReference>
<dbReference type="Pfam" id="PF02525">
    <property type="entry name" value="Flavodoxin_2"/>
    <property type="match status" value="1"/>
</dbReference>
<dbReference type="PANTHER" id="PTHR10204">
    <property type="entry name" value="NAD P H OXIDOREDUCTASE-RELATED"/>
    <property type="match status" value="1"/>
</dbReference>
<protein>
    <submittedName>
        <fullName evidence="4">Flavodoxin family protein</fullName>
    </submittedName>
</protein>
<evidence type="ECO:0000313" key="5">
    <source>
        <dbReference type="Proteomes" id="UP000253872"/>
    </source>
</evidence>
<organism evidence="4 5">
    <name type="scientific">Haemophilus sputorum</name>
    <dbReference type="NCBI Taxonomy" id="1078480"/>
    <lineage>
        <taxon>Bacteria</taxon>
        <taxon>Pseudomonadati</taxon>
        <taxon>Pseudomonadota</taxon>
        <taxon>Gammaproteobacteria</taxon>
        <taxon>Pasteurellales</taxon>
        <taxon>Pasteurellaceae</taxon>
        <taxon>Haemophilus</taxon>
    </lineage>
</organism>
<name>A0A369YB42_9PAST</name>
<dbReference type="InterPro" id="IPR029039">
    <property type="entry name" value="Flavoprotein-like_sf"/>
</dbReference>
<dbReference type="RefSeq" id="WP_111403674.1">
    <property type="nucleotide sequence ID" value="NZ_QEPN01000007.1"/>
</dbReference>
<sequence length="190" mass="21502">MNHLIIYAHPNTQSFNHAILENVIAASKGHDVHVRNLFELNFNPILDWQEAVETFSGKLAADVAIEQSFWKKADLITLIYPLWWMGFPAILKGYLDRVLTYGFAYENGENETIGLLKGKRIQQFVTMGNSNQKYAEKGFLQSLDHTLGNGLFNFCGMEVDMHFLGAVGLKTTDYEALLNQVKKACLTNLK</sequence>
<dbReference type="GO" id="GO:0005829">
    <property type="term" value="C:cytosol"/>
    <property type="evidence" value="ECO:0007669"/>
    <property type="project" value="TreeGrafter"/>
</dbReference>
<accession>A0A369YB42</accession>
<proteinExistence type="inferred from homology"/>
<evidence type="ECO:0000256" key="1">
    <source>
        <dbReference type="ARBA" id="ARBA00006252"/>
    </source>
</evidence>
<dbReference type="SUPFAM" id="SSF52218">
    <property type="entry name" value="Flavoproteins"/>
    <property type="match status" value="1"/>
</dbReference>
<gene>
    <name evidence="4" type="ORF">DPV93_08585</name>
</gene>
<dbReference type="STRING" id="1035839.GCA_000238795_01687"/>
<dbReference type="GO" id="GO:0003955">
    <property type="term" value="F:NAD(P)H dehydrogenase (quinone) activity"/>
    <property type="evidence" value="ECO:0007669"/>
    <property type="project" value="TreeGrafter"/>
</dbReference>
<dbReference type="Gene3D" id="3.40.50.360">
    <property type="match status" value="1"/>
</dbReference>
<dbReference type="AlphaFoldDB" id="A0A369YB42"/>
<comment type="caution">
    <text evidence="4">The sequence shown here is derived from an EMBL/GenBank/DDBJ whole genome shotgun (WGS) entry which is preliminary data.</text>
</comment>